<evidence type="ECO:0000259" key="8">
    <source>
        <dbReference type="Pfam" id="PF06808"/>
    </source>
</evidence>
<organism evidence="9 10">
    <name type="scientific">Salibacterium halotolerans</name>
    <dbReference type="NCBI Taxonomy" id="1884432"/>
    <lineage>
        <taxon>Bacteria</taxon>
        <taxon>Bacillati</taxon>
        <taxon>Bacillota</taxon>
        <taxon>Bacilli</taxon>
        <taxon>Bacillales</taxon>
        <taxon>Bacillaceae</taxon>
    </lineage>
</organism>
<feature type="transmembrane region" description="Helical" evidence="7">
    <location>
        <begin position="240"/>
        <end position="256"/>
    </location>
</feature>
<accession>A0A1I5RQ98</accession>
<reference evidence="10" key="1">
    <citation type="submission" date="2016-10" db="EMBL/GenBank/DDBJ databases">
        <authorList>
            <person name="Varghese N."/>
            <person name="Submissions S."/>
        </authorList>
    </citation>
    <scope>NUCLEOTIDE SEQUENCE [LARGE SCALE GENOMIC DNA]</scope>
    <source>
        <strain evidence="10">S7</strain>
    </source>
</reference>
<sequence length="426" mass="45706">MIWVVLSFVLLIILNVPIAFSIGISGLIYFLLDPNLPINLAIQRFASGTQSFPLLAVPFFVLAGNLLNATGITERLIHFANALTGHLAGGLAHVSIILSAMMGGVSGSANADAAMQSRIMAPQMITKGYSGGFSVSVIALSALITATIPPSVGLILYGFVGEVSIGQLFIAGVVPGILMTITLMITSTLISKKRGYKPANVERASLKTVWKTFKESFWGLLFPVILIVGIRFGVFTASEAGAFAVVYAFLVGMFIYRELDWKKLNKVLKNTVEDNAVIMLMIAAASILGYAITSARVPQQATESMLALTDNGFLIMFIVLLFLLIAGMVMEATVNTLLLTPILLPIITNIGVDPVHFGILMMTIVTMGGMTPPIGVTMYTACSLSNVSVYDYMKESVPFIVSIIVLVVILAIFPQISLFLPNLLMR</sequence>
<evidence type="ECO:0000256" key="5">
    <source>
        <dbReference type="ARBA" id="ARBA00022989"/>
    </source>
</evidence>
<dbReference type="STRING" id="1884432.SAMN05518683_107128"/>
<dbReference type="OrthoDB" id="9785600at2"/>
<dbReference type="GO" id="GO:0005886">
    <property type="term" value="C:plasma membrane"/>
    <property type="evidence" value="ECO:0007669"/>
    <property type="project" value="UniProtKB-SubCell"/>
</dbReference>
<dbReference type="InterPro" id="IPR010656">
    <property type="entry name" value="DctM"/>
</dbReference>
<feature type="domain" description="TRAP C4-dicarboxylate transport system permease DctM subunit" evidence="8">
    <location>
        <begin position="6"/>
        <end position="416"/>
    </location>
</feature>
<keyword evidence="2" id="KW-1003">Cell membrane</keyword>
<protein>
    <submittedName>
        <fullName evidence="9">TRAP transporter, DctM subunit</fullName>
    </submittedName>
</protein>
<evidence type="ECO:0000256" key="7">
    <source>
        <dbReference type="SAM" id="Phobius"/>
    </source>
</evidence>
<dbReference type="RefSeq" id="WP_093336589.1">
    <property type="nucleotide sequence ID" value="NZ_FOXD01000007.1"/>
</dbReference>
<evidence type="ECO:0000313" key="9">
    <source>
        <dbReference type="EMBL" id="SFP60577.1"/>
    </source>
</evidence>
<proteinExistence type="predicted"/>
<dbReference type="InterPro" id="IPR004681">
    <property type="entry name" value="TRAP_DctM"/>
</dbReference>
<gene>
    <name evidence="9" type="ORF">SAMN05518683_107128</name>
</gene>
<feature type="transmembrane region" description="Helical" evidence="7">
    <location>
        <begin position="6"/>
        <end position="32"/>
    </location>
</feature>
<feature type="transmembrane region" description="Helical" evidence="7">
    <location>
        <begin position="313"/>
        <end position="343"/>
    </location>
</feature>
<feature type="transmembrane region" description="Helical" evidence="7">
    <location>
        <begin position="52"/>
        <end position="71"/>
    </location>
</feature>
<keyword evidence="6 7" id="KW-0472">Membrane</keyword>
<dbReference type="PANTHER" id="PTHR33362">
    <property type="entry name" value="SIALIC ACID TRAP TRANSPORTER PERMEASE PROTEIN SIAT-RELATED"/>
    <property type="match status" value="1"/>
</dbReference>
<keyword evidence="3" id="KW-0997">Cell inner membrane</keyword>
<dbReference type="PIRSF" id="PIRSF006066">
    <property type="entry name" value="HI0050"/>
    <property type="match status" value="1"/>
</dbReference>
<comment type="subcellular location">
    <subcellularLocation>
        <location evidence="1">Cell inner membrane</location>
        <topology evidence="1">Multi-pass membrane protein</topology>
    </subcellularLocation>
</comment>
<evidence type="ECO:0000256" key="2">
    <source>
        <dbReference type="ARBA" id="ARBA00022475"/>
    </source>
</evidence>
<evidence type="ECO:0000256" key="6">
    <source>
        <dbReference type="ARBA" id="ARBA00023136"/>
    </source>
</evidence>
<keyword evidence="4 7" id="KW-0812">Transmembrane</keyword>
<feature type="transmembrane region" description="Helical" evidence="7">
    <location>
        <begin position="276"/>
        <end position="293"/>
    </location>
</feature>
<feature type="transmembrane region" description="Helical" evidence="7">
    <location>
        <begin position="217"/>
        <end position="234"/>
    </location>
</feature>
<evidence type="ECO:0000256" key="3">
    <source>
        <dbReference type="ARBA" id="ARBA00022519"/>
    </source>
</evidence>
<evidence type="ECO:0000256" key="1">
    <source>
        <dbReference type="ARBA" id="ARBA00004429"/>
    </source>
</evidence>
<dbReference type="Pfam" id="PF06808">
    <property type="entry name" value="DctM"/>
    <property type="match status" value="1"/>
</dbReference>
<feature type="transmembrane region" description="Helical" evidence="7">
    <location>
        <begin position="132"/>
        <end position="159"/>
    </location>
</feature>
<keyword evidence="10" id="KW-1185">Reference proteome</keyword>
<evidence type="ECO:0000313" key="10">
    <source>
        <dbReference type="Proteomes" id="UP000198892"/>
    </source>
</evidence>
<feature type="transmembrane region" description="Helical" evidence="7">
    <location>
        <begin position="91"/>
        <end position="111"/>
    </location>
</feature>
<dbReference type="NCBIfam" id="TIGR00786">
    <property type="entry name" value="dctM"/>
    <property type="match status" value="1"/>
</dbReference>
<name>A0A1I5RQ98_9BACI</name>
<dbReference type="PANTHER" id="PTHR33362:SF4">
    <property type="entry name" value="2,3-DIKETO-L-GULONATE TRAP TRANSPORTER LARGE PERMEASE PROTEIN YIAN"/>
    <property type="match status" value="1"/>
</dbReference>
<feature type="transmembrane region" description="Helical" evidence="7">
    <location>
        <begin position="355"/>
        <end position="379"/>
    </location>
</feature>
<feature type="transmembrane region" description="Helical" evidence="7">
    <location>
        <begin position="165"/>
        <end position="190"/>
    </location>
</feature>
<dbReference type="EMBL" id="FOXD01000007">
    <property type="protein sequence ID" value="SFP60577.1"/>
    <property type="molecule type" value="Genomic_DNA"/>
</dbReference>
<feature type="transmembrane region" description="Helical" evidence="7">
    <location>
        <begin position="399"/>
        <end position="420"/>
    </location>
</feature>
<evidence type="ECO:0000256" key="4">
    <source>
        <dbReference type="ARBA" id="ARBA00022692"/>
    </source>
</evidence>
<dbReference type="GO" id="GO:0022857">
    <property type="term" value="F:transmembrane transporter activity"/>
    <property type="evidence" value="ECO:0007669"/>
    <property type="project" value="TreeGrafter"/>
</dbReference>
<dbReference type="Proteomes" id="UP000198892">
    <property type="component" value="Unassembled WGS sequence"/>
</dbReference>
<keyword evidence="5 7" id="KW-1133">Transmembrane helix</keyword>
<dbReference type="AlphaFoldDB" id="A0A1I5RQ98"/>